<keyword evidence="1" id="KW-0732">Signal</keyword>
<accession>A0A8X6KQC6</accession>
<comment type="caution">
    <text evidence="2">The sequence shown here is derived from an EMBL/GenBank/DDBJ whole genome shotgun (WGS) entry which is preliminary data.</text>
</comment>
<protein>
    <submittedName>
        <fullName evidence="2">Spider silk-constituting element SpiCE-NMa1</fullName>
    </submittedName>
</protein>
<organism evidence="2 3">
    <name type="scientific">Trichonephila inaurata madagascariensis</name>
    <dbReference type="NCBI Taxonomy" id="2747483"/>
    <lineage>
        <taxon>Eukaryota</taxon>
        <taxon>Metazoa</taxon>
        <taxon>Ecdysozoa</taxon>
        <taxon>Arthropoda</taxon>
        <taxon>Chelicerata</taxon>
        <taxon>Arachnida</taxon>
        <taxon>Araneae</taxon>
        <taxon>Araneomorphae</taxon>
        <taxon>Entelegynae</taxon>
        <taxon>Araneoidea</taxon>
        <taxon>Nephilidae</taxon>
        <taxon>Trichonephila</taxon>
        <taxon>Trichonephila inaurata</taxon>
    </lineage>
</organism>
<gene>
    <name evidence="2" type="primary">SpiCE-NMa1</name>
    <name evidence="2" type="ORF">TNIN_600041</name>
</gene>
<reference evidence="2" key="1">
    <citation type="submission" date="2020-08" db="EMBL/GenBank/DDBJ databases">
        <title>Multicomponent nature underlies the extraordinary mechanical properties of spider dragline silk.</title>
        <authorList>
            <person name="Kono N."/>
            <person name="Nakamura H."/>
            <person name="Mori M."/>
            <person name="Yoshida Y."/>
            <person name="Ohtoshi R."/>
            <person name="Malay A.D."/>
            <person name="Moran D.A.P."/>
            <person name="Tomita M."/>
            <person name="Numata K."/>
            <person name="Arakawa K."/>
        </authorList>
    </citation>
    <scope>NUCLEOTIDE SEQUENCE</scope>
</reference>
<keyword evidence="3" id="KW-1185">Reference proteome</keyword>
<dbReference type="OrthoDB" id="6429859at2759"/>
<feature type="chain" id="PRO_5036477726" evidence="1">
    <location>
        <begin position="22"/>
        <end position="256"/>
    </location>
</feature>
<name>A0A8X6KQC6_9ARAC</name>
<feature type="signal peptide" evidence="1">
    <location>
        <begin position="1"/>
        <end position="21"/>
    </location>
</feature>
<dbReference type="AlphaFoldDB" id="A0A8X6KQC6"/>
<evidence type="ECO:0000313" key="3">
    <source>
        <dbReference type="Proteomes" id="UP000886998"/>
    </source>
</evidence>
<proteinExistence type="predicted"/>
<evidence type="ECO:0000313" key="2">
    <source>
        <dbReference type="EMBL" id="GFS66190.1"/>
    </source>
</evidence>
<evidence type="ECO:0000256" key="1">
    <source>
        <dbReference type="SAM" id="SignalP"/>
    </source>
</evidence>
<dbReference type="Proteomes" id="UP000886998">
    <property type="component" value="Unassembled WGS sequence"/>
</dbReference>
<dbReference type="EMBL" id="BMAV01028231">
    <property type="protein sequence ID" value="GFS66190.1"/>
    <property type="molecule type" value="Genomic_DNA"/>
</dbReference>
<sequence length="256" mass="26167">MHMSKILSILVVFTTLSYTSANHIKTIEKLLSKVDKEGMQCADVKNVIKSYSSLLGTVMDAGNVLKGAFADFRANIMEAITNPEMQKKLKSVKHGLTSSIGKLMNFESSTQAIQDALSGAGLGDSMKGFMSDIKSLAGQVGDLKGSMKDAFAPPLMNMVGTGYSMLDNMANGGLMNNVQDFGKNAMSLGKKMMSTDGAGDLANEIMGDMGGVVGPLMSGVGGLSDKMSGLMGGDGGLSGGLGGPAGGLSGGLGGSL</sequence>